<evidence type="ECO:0000313" key="2">
    <source>
        <dbReference type="EMBL" id="RHZ87684.1"/>
    </source>
</evidence>
<sequence length="395" mass="45793">MKLNINSLEKNIFNNLLVSAYLKLKAKDLPLYRAKTAKRLTIYYNYFSELSNLHSSLKSYSICERHYNQIIATNQFYQHLISSVQENKRFRLNTEEENIIAPVNCSDLIIELDKARRLLELNQLEIQQKSQSITDLNNQIAQMQQQLEDQRTEIAYEDIAAIYNLYDEQCKKNEILIGQQSTSRKKFAIDAIWNTTWKICIRDSACSKYSIARSKMLINIDNYITKELSEHEEPLPKGLLFLAFGYNTKNLSMSILRSFAETNITTEIQKEKAINIEDETVDRSMMPLIFKPYNFNNKSNIITSSRISLTQRPADHGVNIPGNYMKIAAPNARTPCQSLGNEYELSKQLKNFTHLAKQARKNYIIETFINQNPSSLFRKIPITRQEADTKTAKKT</sequence>
<keyword evidence="3" id="KW-1185">Reference proteome</keyword>
<comment type="caution">
    <text evidence="2">The sequence shown here is derived from an EMBL/GenBank/DDBJ whole genome shotgun (WGS) entry which is preliminary data.</text>
</comment>
<dbReference type="OrthoDB" id="2447818at2759"/>
<accession>A0A397JR84</accession>
<protein>
    <submittedName>
        <fullName evidence="2">Uncharacterized protein</fullName>
    </submittedName>
</protein>
<feature type="coiled-coil region" evidence="1">
    <location>
        <begin position="126"/>
        <end position="153"/>
    </location>
</feature>
<reference evidence="2 3" key="1">
    <citation type="submission" date="2018-08" db="EMBL/GenBank/DDBJ databases">
        <title>Genome and evolution of the arbuscular mycorrhizal fungus Diversispora epigaea (formerly Glomus versiforme) and its bacterial endosymbionts.</title>
        <authorList>
            <person name="Sun X."/>
            <person name="Fei Z."/>
            <person name="Harrison M."/>
        </authorList>
    </citation>
    <scope>NUCLEOTIDE SEQUENCE [LARGE SCALE GENOMIC DNA]</scope>
    <source>
        <strain evidence="2 3">IT104</strain>
    </source>
</reference>
<dbReference type="EMBL" id="PQFF01000031">
    <property type="protein sequence ID" value="RHZ87684.1"/>
    <property type="molecule type" value="Genomic_DNA"/>
</dbReference>
<gene>
    <name evidence="2" type="ORF">Glove_33g70</name>
</gene>
<keyword evidence="1" id="KW-0175">Coiled coil</keyword>
<dbReference type="Proteomes" id="UP000266861">
    <property type="component" value="Unassembled WGS sequence"/>
</dbReference>
<proteinExistence type="predicted"/>
<dbReference type="AlphaFoldDB" id="A0A397JR84"/>
<evidence type="ECO:0000256" key="1">
    <source>
        <dbReference type="SAM" id="Coils"/>
    </source>
</evidence>
<evidence type="ECO:0000313" key="3">
    <source>
        <dbReference type="Proteomes" id="UP000266861"/>
    </source>
</evidence>
<name>A0A397JR84_9GLOM</name>
<organism evidence="2 3">
    <name type="scientific">Diversispora epigaea</name>
    <dbReference type="NCBI Taxonomy" id="1348612"/>
    <lineage>
        <taxon>Eukaryota</taxon>
        <taxon>Fungi</taxon>
        <taxon>Fungi incertae sedis</taxon>
        <taxon>Mucoromycota</taxon>
        <taxon>Glomeromycotina</taxon>
        <taxon>Glomeromycetes</taxon>
        <taxon>Diversisporales</taxon>
        <taxon>Diversisporaceae</taxon>
        <taxon>Diversispora</taxon>
    </lineage>
</organism>